<reference evidence="7" key="1">
    <citation type="submission" date="2021-11" db="EMBL/GenBank/DDBJ databases">
        <authorList>
            <consortium name="Genoscope - CEA"/>
            <person name="William W."/>
        </authorList>
    </citation>
    <scope>NUCLEOTIDE SEQUENCE</scope>
</reference>
<feature type="signal peptide" evidence="5">
    <location>
        <begin position="1"/>
        <end position="15"/>
    </location>
</feature>
<feature type="compositionally biased region" description="Low complexity" evidence="4">
    <location>
        <begin position="226"/>
        <end position="240"/>
    </location>
</feature>
<feature type="region of interest" description="Disordered" evidence="4">
    <location>
        <begin position="198"/>
        <end position="247"/>
    </location>
</feature>
<dbReference type="Proteomes" id="UP000789595">
    <property type="component" value="Unassembled WGS sequence"/>
</dbReference>
<proteinExistence type="inferred from homology"/>
<dbReference type="Gene3D" id="2.60.120.330">
    <property type="entry name" value="B-lactam Antibiotic, Isopenicillin N Synthase, Chain"/>
    <property type="match status" value="1"/>
</dbReference>
<dbReference type="GO" id="GO:0016020">
    <property type="term" value="C:membrane"/>
    <property type="evidence" value="ECO:0007669"/>
    <property type="project" value="TreeGrafter"/>
</dbReference>
<dbReference type="GO" id="GO:0051213">
    <property type="term" value="F:dioxygenase activity"/>
    <property type="evidence" value="ECO:0007669"/>
    <property type="project" value="UniProtKB-KW"/>
</dbReference>
<evidence type="ECO:0000313" key="8">
    <source>
        <dbReference type="Proteomes" id="UP000789595"/>
    </source>
</evidence>
<evidence type="ECO:0000256" key="5">
    <source>
        <dbReference type="SAM" id="SignalP"/>
    </source>
</evidence>
<feature type="region of interest" description="Disordered" evidence="4">
    <location>
        <begin position="415"/>
        <end position="453"/>
    </location>
</feature>
<dbReference type="Pfam" id="PF05118">
    <property type="entry name" value="Asp_Arg_Hydrox"/>
    <property type="match status" value="1"/>
</dbReference>
<keyword evidence="8" id="KW-1185">Reference proteome</keyword>
<dbReference type="AlphaFoldDB" id="A0A8J2SBX6"/>
<comment type="similarity">
    <text evidence="1">Belongs to the aspartyl/asparaginyl beta-hydroxylase family.</text>
</comment>
<comment type="caution">
    <text evidence="7">The sequence shown here is derived from an EMBL/GenBank/DDBJ whole genome shotgun (WGS) entry which is preliminary data.</text>
</comment>
<gene>
    <name evidence="7" type="ORF">PECAL_1P20620</name>
</gene>
<dbReference type="PANTHER" id="PTHR46332:SF5">
    <property type="entry name" value="ASPARTATE BETA-HYDROXYLASE DOMAIN CONTAINING 2"/>
    <property type="match status" value="1"/>
</dbReference>
<sequence>MRALLLGIHLTTSYALVAPRGGARRLTSTQLHVFKEPTTPKPVEAPRRPKSKLRPRDPSLYMEPVPLVPDAEGNWEPLVSEIWTDVEKMSKLAETNFKAELSRFRDFCDHYRTARGTIESNGRTLSAQTRLFDVDFDDAGPIRKTKDHKWVRKLAKRVHPIVLEEYEQALNPTTTRNGTWATRKQITWSNTQVMAVRGTPWDAPPTASEEEEVADPKAGMDEAARDAAAAAEEMSAGDGDAPTRSTPPAEEMVSVVEEPPLDPTQYQQLLLQQVTPLKTGVLRFPRTMKALGRYEATSPPPRHVIISRLPPGCSTEPRSDLQNFLLTTHIPLSGQGELTCGGETVAYEEAKPVVFDSTRSYSIKNTGSEDLLLLHVDFWHPAVTEDEKQMLAYFWMLWQFDQYHPSTRAKYTRRVNFRKDQERREREERRKAIKRSDKKDGGGGGGGGSIARK</sequence>
<dbReference type="InterPro" id="IPR011051">
    <property type="entry name" value="RmlC_Cupin_sf"/>
</dbReference>
<dbReference type="InterPro" id="IPR051821">
    <property type="entry name" value="Asp/Asn_beta-hydroxylase"/>
</dbReference>
<keyword evidence="3" id="KW-0560">Oxidoreductase</keyword>
<keyword evidence="2" id="KW-0223">Dioxygenase</keyword>
<dbReference type="EMBL" id="CAKKNE010000001">
    <property type="protein sequence ID" value="CAH0365614.1"/>
    <property type="molecule type" value="Genomic_DNA"/>
</dbReference>
<evidence type="ECO:0000256" key="4">
    <source>
        <dbReference type="SAM" id="MobiDB-lite"/>
    </source>
</evidence>
<feature type="chain" id="PRO_5035275267" description="Aspartyl/asparaginy/proline hydroxylase domain-containing protein" evidence="5">
    <location>
        <begin position="16"/>
        <end position="453"/>
    </location>
</feature>
<dbReference type="SUPFAM" id="SSF51182">
    <property type="entry name" value="RmlC-like cupins"/>
    <property type="match status" value="1"/>
</dbReference>
<feature type="compositionally biased region" description="Basic and acidic residues" evidence="4">
    <location>
        <begin position="214"/>
        <end position="225"/>
    </location>
</feature>
<evidence type="ECO:0000313" key="7">
    <source>
        <dbReference type="EMBL" id="CAH0365614.1"/>
    </source>
</evidence>
<dbReference type="InterPro" id="IPR027443">
    <property type="entry name" value="IPNS-like_sf"/>
</dbReference>
<dbReference type="PANTHER" id="PTHR46332">
    <property type="entry name" value="ASPARTATE BETA-HYDROXYLASE DOMAIN-CONTAINING PROTEIN 2"/>
    <property type="match status" value="1"/>
</dbReference>
<feature type="domain" description="Aspartyl/asparaginy/proline hydroxylase" evidence="6">
    <location>
        <begin position="279"/>
        <end position="381"/>
    </location>
</feature>
<dbReference type="InterPro" id="IPR007803">
    <property type="entry name" value="Asp/Arg/Pro-Hydrxlase"/>
</dbReference>
<evidence type="ECO:0000256" key="2">
    <source>
        <dbReference type="ARBA" id="ARBA00022964"/>
    </source>
</evidence>
<keyword evidence="5" id="KW-0732">Signal</keyword>
<protein>
    <recommendedName>
        <fullName evidence="6">Aspartyl/asparaginy/proline hydroxylase domain-containing protein</fullName>
    </recommendedName>
</protein>
<feature type="compositionally biased region" description="Basic and acidic residues" evidence="4">
    <location>
        <begin position="417"/>
        <end position="441"/>
    </location>
</feature>
<dbReference type="OrthoDB" id="438431at2759"/>
<name>A0A8J2SBX6_9STRA</name>
<feature type="compositionally biased region" description="Gly residues" evidence="4">
    <location>
        <begin position="442"/>
        <end position="453"/>
    </location>
</feature>
<organism evidence="7 8">
    <name type="scientific">Pelagomonas calceolata</name>
    <dbReference type="NCBI Taxonomy" id="35677"/>
    <lineage>
        <taxon>Eukaryota</taxon>
        <taxon>Sar</taxon>
        <taxon>Stramenopiles</taxon>
        <taxon>Ochrophyta</taxon>
        <taxon>Pelagophyceae</taxon>
        <taxon>Pelagomonadales</taxon>
        <taxon>Pelagomonadaceae</taxon>
        <taxon>Pelagomonas</taxon>
    </lineage>
</organism>
<accession>A0A8J2SBX6</accession>
<evidence type="ECO:0000256" key="1">
    <source>
        <dbReference type="ARBA" id="ARBA00007730"/>
    </source>
</evidence>
<evidence type="ECO:0000256" key="3">
    <source>
        <dbReference type="ARBA" id="ARBA00023002"/>
    </source>
</evidence>
<evidence type="ECO:0000259" key="6">
    <source>
        <dbReference type="Pfam" id="PF05118"/>
    </source>
</evidence>
<feature type="region of interest" description="Disordered" evidence="4">
    <location>
        <begin position="33"/>
        <end position="61"/>
    </location>
</feature>